<dbReference type="VEuPathDB" id="VectorBase:LDEU003969"/>
<dbReference type="OrthoDB" id="10016939at2759"/>
<evidence type="ECO:0000256" key="4">
    <source>
        <dbReference type="ARBA" id="ARBA00022448"/>
    </source>
</evidence>
<evidence type="ECO:0000256" key="5">
    <source>
        <dbReference type="ARBA" id="ARBA00022692"/>
    </source>
</evidence>
<keyword evidence="6" id="KW-1000">Mitochondrion outer membrane</keyword>
<evidence type="ECO:0000256" key="3">
    <source>
        <dbReference type="ARBA" id="ARBA00016229"/>
    </source>
</evidence>
<dbReference type="GO" id="GO:0005741">
    <property type="term" value="C:mitochondrial outer membrane"/>
    <property type="evidence" value="ECO:0007669"/>
    <property type="project" value="UniProtKB-SubCell"/>
</dbReference>
<evidence type="ECO:0000256" key="10">
    <source>
        <dbReference type="ARBA" id="ARBA00023128"/>
    </source>
</evidence>
<name>A0A443SKL8_9ACAR</name>
<comment type="similarity">
    <text evidence="2">Belongs to the Tom22 family.</text>
</comment>
<dbReference type="AlphaFoldDB" id="A0A443SKL8"/>
<keyword evidence="16" id="KW-1185">Reference proteome</keyword>
<keyword evidence="8 14" id="KW-1133">Transmembrane helix</keyword>
<keyword evidence="12 15" id="KW-0675">Receptor</keyword>
<evidence type="ECO:0000256" key="1">
    <source>
        <dbReference type="ARBA" id="ARBA00004572"/>
    </source>
</evidence>
<evidence type="ECO:0000256" key="6">
    <source>
        <dbReference type="ARBA" id="ARBA00022787"/>
    </source>
</evidence>
<organism evidence="15 16">
    <name type="scientific">Leptotrombidium deliense</name>
    <dbReference type="NCBI Taxonomy" id="299467"/>
    <lineage>
        <taxon>Eukaryota</taxon>
        <taxon>Metazoa</taxon>
        <taxon>Ecdysozoa</taxon>
        <taxon>Arthropoda</taxon>
        <taxon>Chelicerata</taxon>
        <taxon>Arachnida</taxon>
        <taxon>Acari</taxon>
        <taxon>Acariformes</taxon>
        <taxon>Trombidiformes</taxon>
        <taxon>Prostigmata</taxon>
        <taxon>Anystina</taxon>
        <taxon>Parasitengona</taxon>
        <taxon>Trombiculoidea</taxon>
        <taxon>Trombiculidae</taxon>
        <taxon>Leptotrombidium</taxon>
    </lineage>
</organism>
<reference evidence="15 16" key="1">
    <citation type="journal article" date="2018" name="Gigascience">
        <title>Genomes of trombidid mites reveal novel predicted allergens and laterally-transferred genes associated with secondary metabolism.</title>
        <authorList>
            <person name="Dong X."/>
            <person name="Chaisiri K."/>
            <person name="Xia D."/>
            <person name="Armstrong S.D."/>
            <person name="Fang Y."/>
            <person name="Donnelly M.J."/>
            <person name="Kadowaki T."/>
            <person name="McGarry J.W."/>
            <person name="Darby A.C."/>
            <person name="Makepeace B.L."/>
        </authorList>
    </citation>
    <scope>NUCLEOTIDE SEQUENCE [LARGE SCALE GENOMIC DNA]</scope>
    <source>
        <strain evidence="15">UoL-UT</strain>
    </source>
</reference>
<evidence type="ECO:0000256" key="12">
    <source>
        <dbReference type="ARBA" id="ARBA00023170"/>
    </source>
</evidence>
<dbReference type="Pfam" id="PF04281">
    <property type="entry name" value="Tom22"/>
    <property type="match status" value="1"/>
</dbReference>
<keyword evidence="9" id="KW-0811">Translocation</keyword>
<dbReference type="CDD" id="cd22884">
    <property type="entry name" value="TOM22"/>
    <property type="match status" value="1"/>
</dbReference>
<feature type="compositionally biased region" description="Polar residues" evidence="13">
    <location>
        <begin position="43"/>
        <end position="58"/>
    </location>
</feature>
<evidence type="ECO:0000256" key="7">
    <source>
        <dbReference type="ARBA" id="ARBA00022927"/>
    </source>
</evidence>
<feature type="transmembrane region" description="Helical" evidence="14">
    <location>
        <begin position="113"/>
        <end position="131"/>
    </location>
</feature>
<evidence type="ECO:0000256" key="9">
    <source>
        <dbReference type="ARBA" id="ARBA00023010"/>
    </source>
</evidence>
<feature type="compositionally biased region" description="Low complexity" evidence="13">
    <location>
        <begin position="1"/>
        <end position="19"/>
    </location>
</feature>
<proteinExistence type="inferred from homology"/>
<evidence type="ECO:0000256" key="2">
    <source>
        <dbReference type="ARBA" id="ARBA00009874"/>
    </source>
</evidence>
<feature type="region of interest" description="Disordered" evidence="13">
    <location>
        <begin position="1"/>
        <end position="69"/>
    </location>
</feature>
<protein>
    <recommendedName>
        <fullName evidence="3">Mitochondrial import receptor subunit TOM22 homolog</fullName>
    </recommendedName>
</protein>
<accession>A0A443SKL8</accession>
<sequence>MDSGVESSSISGHESPSVVPTSTERGDEPLTADISDTGIVNDEPSTQTLFSAETNVNPAVQEDSDDDEDIDETLGERLYGLTEMFPQFIRSGVHKLTLNTLSGLKSFYGFSRSAVWIVFSSSTILIAPVIFEMERSQMQKQLQKQMLLGPGVGMAAPSPGGMMPMPPTPQR</sequence>
<keyword evidence="5 14" id="KW-0812">Transmembrane</keyword>
<evidence type="ECO:0000313" key="16">
    <source>
        <dbReference type="Proteomes" id="UP000288716"/>
    </source>
</evidence>
<dbReference type="STRING" id="299467.A0A443SKL8"/>
<keyword evidence="4" id="KW-0813">Transport</keyword>
<comment type="subcellular location">
    <subcellularLocation>
        <location evidence="1">Mitochondrion outer membrane</location>
        <topology evidence="1">Single-pass membrane protein</topology>
    </subcellularLocation>
</comment>
<evidence type="ECO:0000313" key="15">
    <source>
        <dbReference type="EMBL" id="RWS28070.1"/>
    </source>
</evidence>
<gene>
    <name evidence="15" type="ORF">B4U80_07150</name>
</gene>
<dbReference type="PANTHER" id="PTHR12504:SF0">
    <property type="entry name" value="MITOCHONDRIAL IMPORT RECEPTOR SUBUNIT TOM22 HOMOLOG"/>
    <property type="match status" value="1"/>
</dbReference>
<evidence type="ECO:0000256" key="14">
    <source>
        <dbReference type="SAM" id="Phobius"/>
    </source>
</evidence>
<dbReference type="EMBL" id="NCKV01001606">
    <property type="protein sequence ID" value="RWS28070.1"/>
    <property type="molecule type" value="Genomic_DNA"/>
</dbReference>
<evidence type="ECO:0000256" key="13">
    <source>
        <dbReference type="SAM" id="MobiDB-lite"/>
    </source>
</evidence>
<dbReference type="GO" id="GO:0006886">
    <property type="term" value="P:intracellular protein transport"/>
    <property type="evidence" value="ECO:0007669"/>
    <property type="project" value="InterPro"/>
</dbReference>
<keyword evidence="10" id="KW-0496">Mitochondrion</keyword>
<dbReference type="PANTHER" id="PTHR12504">
    <property type="entry name" value="MITOCHONDRIAL IMPORT RECEPTOR SUBUNIT TOM22"/>
    <property type="match status" value="1"/>
</dbReference>
<dbReference type="InterPro" id="IPR005683">
    <property type="entry name" value="Tom22"/>
</dbReference>
<keyword evidence="7" id="KW-0653">Protein transport</keyword>
<comment type="caution">
    <text evidence="15">The sequence shown here is derived from an EMBL/GenBank/DDBJ whole genome shotgun (WGS) entry which is preliminary data.</text>
</comment>
<keyword evidence="11 14" id="KW-0472">Membrane</keyword>
<evidence type="ECO:0000256" key="11">
    <source>
        <dbReference type="ARBA" id="ARBA00023136"/>
    </source>
</evidence>
<dbReference type="Proteomes" id="UP000288716">
    <property type="component" value="Unassembled WGS sequence"/>
</dbReference>
<evidence type="ECO:0000256" key="8">
    <source>
        <dbReference type="ARBA" id="ARBA00022989"/>
    </source>
</evidence>